<evidence type="ECO:0000256" key="3">
    <source>
        <dbReference type="ARBA" id="ARBA00022525"/>
    </source>
</evidence>
<sequence>MRYSVIFTSTALIASTLAAYVPSEPWTTLTPTGSAPAGATTDHTHKFGIQVKTVESSVAISSTVAETDSAVTAAASASGAAKRDDVVNQIGDGQIQQQSAAAETASVVNQIGDGQIQQQTAAAETASVVNQIGDGQIQQQTAQPTPTASVVNQIGDGQIQQQTAQTASVVNQIGDGQIQQQTAQTASVVNQIGDGQIQQQTAAAETASVVNQIGDGQIQQQTSQSPTTATVASQINDGQVQQQTDSAKSSSDSDSSVPQSCVGTNSLGMQLNGSVLTDEKGRIGAIVSNRQFQFDGPPPQAGSIYAAGWSVTENGLLALGDQTIFYQCHSGDFYNLYDESIAEQCSAVHLSIVDLVEC</sequence>
<dbReference type="Pfam" id="PF22799">
    <property type="entry name" value="PIR1-like_C"/>
    <property type="match status" value="1"/>
</dbReference>
<dbReference type="PROSITE" id="PS50256">
    <property type="entry name" value="PIR_REPEAT_2"/>
    <property type="match status" value="7"/>
</dbReference>
<evidence type="ECO:0000313" key="11">
    <source>
        <dbReference type="Proteomes" id="UP000000599"/>
    </source>
</evidence>
<keyword evidence="5" id="KW-0677">Repeat</keyword>
<keyword evidence="11" id="KW-1185">Reference proteome</keyword>
<name>Q6BW89_DEBHA</name>
<keyword evidence="4 8" id="KW-0732">Signal</keyword>
<feature type="chain" id="PRO_5004272312" evidence="8">
    <location>
        <begin position="19"/>
        <end position="358"/>
    </location>
</feature>
<dbReference type="PANTHER" id="PTHR47254:SF1">
    <property type="entry name" value="CELL WALL MANNOPROTEIN CIS3-RELATED"/>
    <property type="match status" value="1"/>
</dbReference>
<dbReference type="GO" id="GO:0005199">
    <property type="term" value="F:structural constituent of cell wall"/>
    <property type="evidence" value="ECO:0007669"/>
    <property type="project" value="InterPro"/>
</dbReference>
<evidence type="ECO:0000256" key="6">
    <source>
        <dbReference type="ARBA" id="ARBA00038219"/>
    </source>
</evidence>
<dbReference type="KEGG" id="dha:DEHA2B13442g"/>
<evidence type="ECO:0000256" key="5">
    <source>
        <dbReference type="ARBA" id="ARBA00022737"/>
    </source>
</evidence>
<evidence type="ECO:0000259" key="9">
    <source>
        <dbReference type="Pfam" id="PF22799"/>
    </source>
</evidence>
<dbReference type="InterPro" id="IPR000420">
    <property type="entry name" value="Yeast_PIR_rpt"/>
</dbReference>
<dbReference type="eggNOG" id="ENOG502QQD8">
    <property type="taxonomic scope" value="Eukaryota"/>
</dbReference>
<dbReference type="GeneID" id="2913489"/>
<dbReference type="PANTHER" id="PTHR47254">
    <property type="entry name" value="CELL WALL MANNOPROTEIN CIS3-RELATED"/>
    <property type="match status" value="1"/>
</dbReference>
<organism evidence="10 11">
    <name type="scientific">Debaryomyces hansenii (strain ATCC 36239 / CBS 767 / BCRC 21394 / JCM 1990 / NBRC 0083 / IGC 2968)</name>
    <name type="common">Yeast</name>
    <name type="synonym">Torulaspora hansenii</name>
    <dbReference type="NCBI Taxonomy" id="284592"/>
    <lineage>
        <taxon>Eukaryota</taxon>
        <taxon>Fungi</taxon>
        <taxon>Dikarya</taxon>
        <taxon>Ascomycota</taxon>
        <taxon>Saccharomycotina</taxon>
        <taxon>Pichiomycetes</taxon>
        <taxon>Debaryomycetaceae</taxon>
        <taxon>Debaryomyces</taxon>
    </lineage>
</organism>
<evidence type="ECO:0000256" key="7">
    <source>
        <dbReference type="SAM" id="MobiDB-lite"/>
    </source>
</evidence>
<dbReference type="InterPro" id="IPR051153">
    <property type="entry name" value="Yeast_CWMannoprotein_PIR"/>
</dbReference>
<comment type="subcellular location">
    <subcellularLocation>
        <location evidence="1">Secreted</location>
        <location evidence="1">Cell wall</location>
    </subcellularLocation>
</comment>
<evidence type="ECO:0000256" key="4">
    <source>
        <dbReference type="ARBA" id="ARBA00022729"/>
    </source>
</evidence>
<evidence type="ECO:0000256" key="8">
    <source>
        <dbReference type="SAM" id="SignalP"/>
    </source>
</evidence>
<comment type="similarity">
    <text evidence="6">Belongs to the PIR protein family.</text>
</comment>
<evidence type="ECO:0000256" key="1">
    <source>
        <dbReference type="ARBA" id="ARBA00004191"/>
    </source>
</evidence>
<feature type="compositionally biased region" description="Low complexity" evidence="7">
    <location>
        <begin position="241"/>
        <end position="260"/>
    </location>
</feature>
<reference evidence="10 11" key="1">
    <citation type="journal article" date="2004" name="Nature">
        <title>Genome evolution in yeasts.</title>
        <authorList>
            <consortium name="Genolevures"/>
            <person name="Dujon B."/>
            <person name="Sherman D."/>
            <person name="Fischer G."/>
            <person name="Durrens P."/>
            <person name="Casaregola S."/>
            <person name="Lafontaine I."/>
            <person name="de Montigny J."/>
            <person name="Marck C."/>
            <person name="Neuveglise C."/>
            <person name="Talla E."/>
            <person name="Goffard N."/>
            <person name="Frangeul L."/>
            <person name="Aigle M."/>
            <person name="Anthouard V."/>
            <person name="Babour A."/>
            <person name="Barbe V."/>
            <person name="Barnay S."/>
            <person name="Blanchin S."/>
            <person name="Beckerich J.M."/>
            <person name="Beyne E."/>
            <person name="Bleykasten C."/>
            <person name="Boisrame A."/>
            <person name="Boyer J."/>
            <person name="Cattolico L."/>
            <person name="Confanioleri F."/>
            <person name="de Daruvar A."/>
            <person name="Despons L."/>
            <person name="Fabre E."/>
            <person name="Fairhead C."/>
            <person name="Ferry-Dumazet H."/>
            <person name="Groppi A."/>
            <person name="Hantraye F."/>
            <person name="Hennequin C."/>
            <person name="Jauniaux N."/>
            <person name="Joyet P."/>
            <person name="Kachouri R."/>
            <person name="Kerrest A."/>
            <person name="Koszul R."/>
            <person name="Lemaire M."/>
            <person name="Lesur I."/>
            <person name="Ma L."/>
            <person name="Muller H."/>
            <person name="Nicaud J.M."/>
            <person name="Nikolski M."/>
            <person name="Oztas S."/>
            <person name="Ozier-Kalogeropoulos O."/>
            <person name="Pellenz S."/>
            <person name="Potier S."/>
            <person name="Richard G.F."/>
            <person name="Straub M.L."/>
            <person name="Suleau A."/>
            <person name="Swennene D."/>
            <person name="Tekaia F."/>
            <person name="Wesolowski-Louvel M."/>
            <person name="Westhof E."/>
            <person name="Wirth B."/>
            <person name="Zeniou-Meyer M."/>
            <person name="Zivanovic I."/>
            <person name="Bolotin-Fukuhara M."/>
            <person name="Thierry A."/>
            <person name="Bouchier C."/>
            <person name="Caudron B."/>
            <person name="Scarpelli C."/>
            <person name="Gaillardin C."/>
            <person name="Weissenbach J."/>
            <person name="Wincker P."/>
            <person name="Souciet J.L."/>
        </authorList>
    </citation>
    <scope>NUCLEOTIDE SEQUENCE [LARGE SCALE GENOMIC DNA]</scope>
    <source>
        <strain evidence="11">ATCC 36239 / CBS 767 / BCRC 21394 / JCM 1990 / NBRC 0083 / IGC 2968</strain>
    </source>
</reference>
<dbReference type="FunCoup" id="Q6BW89">
    <property type="interactions" value="99"/>
</dbReference>
<dbReference type="OMA" id="GSNDIFY"/>
<dbReference type="AlphaFoldDB" id="Q6BW89"/>
<protein>
    <submittedName>
        <fullName evidence="10">DEHA2B13442p</fullName>
    </submittedName>
</protein>
<proteinExistence type="inferred from homology"/>
<dbReference type="VEuPathDB" id="FungiDB:DEHA2B13442g"/>
<keyword evidence="3" id="KW-0964">Secreted</keyword>
<dbReference type="RefSeq" id="XP_457530.1">
    <property type="nucleotide sequence ID" value="XM_457530.1"/>
</dbReference>
<keyword evidence="2" id="KW-0134">Cell wall</keyword>
<dbReference type="InterPro" id="IPR054508">
    <property type="entry name" value="PIR1-like_C"/>
</dbReference>
<evidence type="ECO:0000313" key="10">
    <source>
        <dbReference type="EMBL" id="CAG85539.1"/>
    </source>
</evidence>
<dbReference type="GO" id="GO:0009277">
    <property type="term" value="C:fungal-type cell wall"/>
    <property type="evidence" value="ECO:0007669"/>
    <property type="project" value="TreeGrafter"/>
</dbReference>
<dbReference type="GO" id="GO:0031505">
    <property type="term" value="P:fungal-type cell wall organization"/>
    <property type="evidence" value="ECO:0007669"/>
    <property type="project" value="UniProtKB-ARBA"/>
</dbReference>
<dbReference type="HOGENOM" id="CLU_039662_0_0_1"/>
<feature type="signal peptide" evidence="8">
    <location>
        <begin position="1"/>
        <end position="18"/>
    </location>
</feature>
<gene>
    <name evidence="10" type="ordered locus">DEHA2B13442g</name>
</gene>
<dbReference type="EMBL" id="CR382134">
    <property type="protein sequence ID" value="CAG85539.1"/>
    <property type="molecule type" value="Genomic_DNA"/>
</dbReference>
<evidence type="ECO:0000256" key="2">
    <source>
        <dbReference type="ARBA" id="ARBA00022512"/>
    </source>
</evidence>
<feature type="region of interest" description="Disordered" evidence="7">
    <location>
        <begin position="238"/>
        <end position="265"/>
    </location>
</feature>
<accession>Q6BW89</accession>
<dbReference type="InParanoid" id="Q6BW89"/>
<dbReference type="OrthoDB" id="5415592at2759"/>
<dbReference type="Proteomes" id="UP000000599">
    <property type="component" value="Chromosome B"/>
</dbReference>
<feature type="domain" description="Cell wall mannoprotein PIR1-like C-terminal" evidence="9">
    <location>
        <begin position="275"/>
        <end position="348"/>
    </location>
</feature>